<comment type="caution">
    <text evidence="1">The sequence shown here is derived from an EMBL/GenBank/DDBJ whole genome shotgun (WGS) entry which is preliminary data.</text>
</comment>
<evidence type="ECO:0000313" key="2">
    <source>
        <dbReference type="Proteomes" id="UP001228044"/>
    </source>
</evidence>
<organism evidence="1 2">
    <name type="scientific">Roseateles violae</name>
    <dbReference type="NCBI Taxonomy" id="3058042"/>
    <lineage>
        <taxon>Bacteria</taxon>
        <taxon>Pseudomonadati</taxon>
        <taxon>Pseudomonadota</taxon>
        <taxon>Betaproteobacteria</taxon>
        <taxon>Burkholderiales</taxon>
        <taxon>Sphaerotilaceae</taxon>
        <taxon>Roseateles</taxon>
    </lineage>
</organism>
<dbReference type="EMBL" id="JAUHHC010000004">
    <property type="protein sequence ID" value="MDN3921782.1"/>
    <property type="molecule type" value="Genomic_DNA"/>
</dbReference>
<evidence type="ECO:0000313" key="1">
    <source>
        <dbReference type="EMBL" id="MDN3921782.1"/>
    </source>
</evidence>
<dbReference type="Proteomes" id="UP001228044">
    <property type="component" value="Unassembled WGS sequence"/>
</dbReference>
<gene>
    <name evidence="1" type="ORF">QWJ38_15950</name>
</gene>
<protein>
    <submittedName>
        <fullName evidence="1">Uncharacterized protein</fullName>
    </submittedName>
</protein>
<dbReference type="RefSeq" id="WP_290360092.1">
    <property type="nucleotide sequence ID" value="NZ_JAUHHC010000004.1"/>
</dbReference>
<proteinExistence type="predicted"/>
<accession>A0ABT8DXT1</accession>
<sequence length="114" mass="13063">MQLTLREIPQFLPPWAYASAGRPDERRGRLAARRSFVEQKLVFMRAAARVAGPLGQALQQQLRQASEPIELWLLRSKLLDALLADEEDRLDPQRQQMCDALDSAFAETELSSRW</sequence>
<keyword evidence="2" id="KW-1185">Reference proteome</keyword>
<reference evidence="1 2" key="1">
    <citation type="submission" date="2023-06" db="EMBL/GenBank/DDBJ databases">
        <title>Pelomonas sp. PFR6 16S ribosomal RNA gene Genome sequencing and assembly.</title>
        <authorList>
            <person name="Woo H."/>
        </authorList>
    </citation>
    <scope>NUCLEOTIDE SEQUENCE [LARGE SCALE GENOMIC DNA]</scope>
    <source>
        <strain evidence="1 2">PFR6</strain>
    </source>
</reference>
<name>A0ABT8DXT1_9BURK</name>